<dbReference type="RefSeq" id="WP_345340067.1">
    <property type="nucleotide sequence ID" value="NZ_BAABLI010000013.1"/>
</dbReference>
<evidence type="ECO:0000313" key="4">
    <source>
        <dbReference type="Proteomes" id="UP001597380"/>
    </source>
</evidence>
<sequence length="156" mass="17368">MKALINLITHLATGVAGFVLGIYMLPLLTQEEGPSDEKLQAHASQAVYQAEFHRDLEDSDWLHWGEGKVSVSDEFVSFDGELAPGPDYRLYLVPEFVETEAGFNAIKGMSKHIGDVDSFEDFMVAVPEGVDVHQYSTVVVWCESFGQFITAAQYKF</sequence>
<accession>A0ABW4XTX6</accession>
<evidence type="ECO:0000256" key="1">
    <source>
        <dbReference type="SAM" id="Phobius"/>
    </source>
</evidence>
<name>A0ABW4XTX6_9GAMM</name>
<comment type="caution">
    <text evidence="3">The sequence shown here is derived from an EMBL/GenBank/DDBJ whole genome shotgun (WGS) entry which is preliminary data.</text>
</comment>
<dbReference type="Pfam" id="PF10517">
    <property type="entry name" value="DM13"/>
    <property type="match status" value="1"/>
</dbReference>
<keyword evidence="4" id="KW-1185">Reference proteome</keyword>
<evidence type="ECO:0000259" key="2">
    <source>
        <dbReference type="PROSITE" id="PS51549"/>
    </source>
</evidence>
<dbReference type="InterPro" id="IPR019545">
    <property type="entry name" value="DM13_domain"/>
</dbReference>
<organism evidence="3 4">
    <name type="scientific">Corallincola platygyrae</name>
    <dbReference type="NCBI Taxonomy" id="1193278"/>
    <lineage>
        <taxon>Bacteria</taxon>
        <taxon>Pseudomonadati</taxon>
        <taxon>Pseudomonadota</taxon>
        <taxon>Gammaproteobacteria</taxon>
        <taxon>Alteromonadales</taxon>
        <taxon>Psychromonadaceae</taxon>
        <taxon>Corallincola</taxon>
    </lineage>
</organism>
<feature type="transmembrane region" description="Helical" evidence="1">
    <location>
        <begin position="7"/>
        <end position="28"/>
    </location>
</feature>
<dbReference type="PROSITE" id="PS51549">
    <property type="entry name" value="DM13"/>
    <property type="match status" value="1"/>
</dbReference>
<gene>
    <name evidence="3" type="ORF">ACFSJ3_18220</name>
</gene>
<keyword evidence="1" id="KW-0812">Transmembrane</keyword>
<protein>
    <submittedName>
        <fullName evidence="3">DM13 domain-containing protein</fullName>
    </submittedName>
</protein>
<keyword evidence="1" id="KW-0472">Membrane</keyword>
<evidence type="ECO:0000313" key="3">
    <source>
        <dbReference type="EMBL" id="MFD2097928.1"/>
    </source>
</evidence>
<keyword evidence="1" id="KW-1133">Transmembrane helix</keyword>
<dbReference type="Proteomes" id="UP001597380">
    <property type="component" value="Unassembled WGS sequence"/>
</dbReference>
<feature type="domain" description="DM13" evidence="2">
    <location>
        <begin position="50"/>
        <end position="155"/>
    </location>
</feature>
<reference evidence="4" key="1">
    <citation type="journal article" date="2019" name="Int. J. Syst. Evol. Microbiol.">
        <title>The Global Catalogue of Microorganisms (GCM) 10K type strain sequencing project: providing services to taxonomists for standard genome sequencing and annotation.</title>
        <authorList>
            <consortium name="The Broad Institute Genomics Platform"/>
            <consortium name="The Broad Institute Genome Sequencing Center for Infectious Disease"/>
            <person name="Wu L."/>
            <person name="Ma J."/>
        </authorList>
    </citation>
    <scope>NUCLEOTIDE SEQUENCE [LARGE SCALE GENOMIC DNA]</scope>
    <source>
        <strain evidence="4">CGMCC 1.10992</strain>
    </source>
</reference>
<dbReference type="EMBL" id="JBHUHT010000030">
    <property type="protein sequence ID" value="MFD2097928.1"/>
    <property type="molecule type" value="Genomic_DNA"/>
</dbReference>
<proteinExistence type="predicted"/>